<name>A0A7E4UQW7_PANRE</name>
<dbReference type="Proteomes" id="UP000492821">
    <property type="component" value="Unassembled WGS sequence"/>
</dbReference>
<dbReference type="InterPro" id="IPR019422">
    <property type="entry name" value="7TM_GPCR_serpentine_rcpt_Srh"/>
</dbReference>
<evidence type="ECO:0000313" key="2">
    <source>
        <dbReference type="Proteomes" id="UP000492821"/>
    </source>
</evidence>
<feature type="transmembrane region" description="Helical" evidence="1">
    <location>
        <begin position="75"/>
        <end position="97"/>
    </location>
</feature>
<dbReference type="AlphaFoldDB" id="A0A7E4UQW7"/>
<keyword evidence="1" id="KW-1133">Transmembrane helix</keyword>
<feature type="transmembrane region" description="Helical" evidence="1">
    <location>
        <begin position="141"/>
        <end position="161"/>
    </location>
</feature>
<feature type="transmembrane region" description="Helical" evidence="1">
    <location>
        <begin position="220"/>
        <end position="239"/>
    </location>
</feature>
<feature type="transmembrane region" description="Helical" evidence="1">
    <location>
        <begin position="279"/>
        <end position="299"/>
    </location>
</feature>
<keyword evidence="1" id="KW-0812">Transmembrane</keyword>
<organism evidence="2 3">
    <name type="scientific">Panagrellus redivivus</name>
    <name type="common">Microworm</name>
    <dbReference type="NCBI Taxonomy" id="6233"/>
    <lineage>
        <taxon>Eukaryota</taxon>
        <taxon>Metazoa</taxon>
        <taxon>Ecdysozoa</taxon>
        <taxon>Nematoda</taxon>
        <taxon>Chromadorea</taxon>
        <taxon>Rhabditida</taxon>
        <taxon>Tylenchina</taxon>
        <taxon>Panagrolaimomorpha</taxon>
        <taxon>Panagrolaimoidea</taxon>
        <taxon>Panagrolaimidae</taxon>
        <taxon>Panagrellus</taxon>
    </lineage>
</organism>
<proteinExistence type="predicted"/>
<dbReference type="Pfam" id="PF10318">
    <property type="entry name" value="7TM_GPCR_Srh"/>
    <property type="match status" value="1"/>
</dbReference>
<evidence type="ECO:0000313" key="3">
    <source>
        <dbReference type="WBParaSite" id="Pan_g11405.t1"/>
    </source>
</evidence>
<keyword evidence="2" id="KW-1185">Reference proteome</keyword>
<feature type="transmembrane region" description="Helical" evidence="1">
    <location>
        <begin position="30"/>
        <end position="54"/>
    </location>
</feature>
<keyword evidence="1" id="KW-0472">Membrane</keyword>
<feature type="transmembrane region" description="Helical" evidence="1">
    <location>
        <begin position="182"/>
        <end position="208"/>
    </location>
</feature>
<dbReference type="InterPro" id="IPR053220">
    <property type="entry name" value="Nematode_rcpt-like_serp_H"/>
</dbReference>
<reference evidence="2" key="1">
    <citation type="journal article" date="2013" name="Genetics">
        <title>The draft genome and transcriptome of Panagrellus redivivus are shaped by the harsh demands of a free-living lifestyle.</title>
        <authorList>
            <person name="Srinivasan J."/>
            <person name="Dillman A.R."/>
            <person name="Macchietto M.G."/>
            <person name="Heikkinen L."/>
            <person name="Lakso M."/>
            <person name="Fracchia K.M."/>
            <person name="Antoshechkin I."/>
            <person name="Mortazavi A."/>
            <person name="Wong G."/>
            <person name="Sternberg P.W."/>
        </authorList>
    </citation>
    <scope>NUCLEOTIDE SEQUENCE [LARGE SCALE GENOMIC DNA]</scope>
    <source>
        <strain evidence="2">MT8872</strain>
    </source>
</reference>
<sequence length="300" mass="33750">MFLTANPVFLTPYMSGFAAGLFRNSMPSEVIAVLTIIGFCILGNTLNGVFLSLMNRYIFMFHKNLRKRLQNKATLVVTVFLHIFFYFIFIFFVRFSITDHDTLARKAIAETHGALTEYLSEKSLVYVSEDGGIPRKLCIGAFYMLLSVAILLMSTVVWFIAKVFILKKNSTVLTKLSRSMSLSALIQAILCLGLLFVPNMCLLLSIGFKIPNSANIVNGMFLLVALHGTLDMICTLYFVRPYRKFWLSGPPRRQPVRVDAGIALGLALFRHDSLSHVSVFLLQWSTMVPPVFITFASFVL</sequence>
<dbReference type="WBParaSite" id="Pan_g11405.t1">
    <property type="protein sequence ID" value="Pan_g11405.t1"/>
    <property type="gene ID" value="Pan_g11405"/>
</dbReference>
<accession>A0A7E4UQW7</accession>
<reference evidence="3" key="2">
    <citation type="submission" date="2020-10" db="UniProtKB">
        <authorList>
            <consortium name="WormBaseParasite"/>
        </authorList>
    </citation>
    <scope>IDENTIFICATION</scope>
</reference>
<dbReference type="PANTHER" id="PTHR22941">
    <property type="entry name" value="SERPENTINE RECEPTOR"/>
    <property type="match status" value="1"/>
</dbReference>
<protein>
    <submittedName>
        <fullName evidence="3">Serpentine Receptor, class T</fullName>
    </submittedName>
</protein>
<evidence type="ECO:0000256" key="1">
    <source>
        <dbReference type="SAM" id="Phobius"/>
    </source>
</evidence>